<proteinExistence type="predicted"/>
<dbReference type="PANTHER" id="PTHR33067">
    <property type="entry name" value="RNA-DIRECTED DNA POLYMERASE-RELATED"/>
    <property type="match status" value="1"/>
</dbReference>
<dbReference type="InterPro" id="IPR021109">
    <property type="entry name" value="Peptidase_aspartic_dom_sf"/>
</dbReference>
<sequence>MKGTIKMGGVISVLVKHEDASAGIQRILPKKCQDQGIFVVPCTIDDRTFTDAMLDLGAVINILQGSIYKSLNLRDLELTGMEIQLANRRVVQPLGVLEDVNDLIFLADFYVLDMEDEALGQGSALIFGRPFLMIAKAKIDIHAGTLSIEFGDSYMKFNIVEAMKHPYKDHSIFSIDAIDGLIEEYFRIGIGSVNLVDFVDIYDVINCFCTVVEKVDSLDRLKVFFNSSEPFIVYSDASDMSLSDVLMLKDLRLKLSMWGYFKEHEVGYVEDV</sequence>
<dbReference type="Gene3D" id="2.40.70.10">
    <property type="entry name" value="Acid Proteases"/>
    <property type="match status" value="1"/>
</dbReference>
<dbReference type="Proteomes" id="UP000257109">
    <property type="component" value="Unassembled WGS sequence"/>
</dbReference>
<accession>A0A371FEI6</accession>
<gene>
    <name evidence="1" type="ORF">CR513_43471</name>
</gene>
<reference evidence="1" key="1">
    <citation type="submission" date="2018-05" db="EMBL/GenBank/DDBJ databases">
        <title>Draft genome of Mucuna pruriens seed.</title>
        <authorList>
            <person name="Nnadi N.E."/>
            <person name="Vos R."/>
            <person name="Hasami M.H."/>
            <person name="Devisetty U.K."/>
            <person name="Aguiy J.C."/>
        </authorList>
    </citation>
    <scope>NUCLEOTIDE SEQUENCE [LARGE SCALE GENOMIC DNA]</scope>
    <source>
        <strain evidence="1">JCA_2017</strain>
    </source>
</reference>
<dbReference type="CDD" id="cd00303">
    <property type="entry name" value="retropepsin_like"/>
    <property type="match status" value="1"/>
</dbReference>
<name>A0A371FEI6_MUCPR</name>
<dbReference type="EMBL" id="QJKJ01009478">
    <property type="protein sequence ID" value="RDX76523.1"/>
    <property type="molecule type" value="Genomic_DNA"/>
</dbReference>
<keyword evidence="2" id="KW-1185">Reference proteome</keyword>
<protein>
    <submittedName>
        <fullName evidence="1">Uncharacterized protein</fullName>
    </submittedName>
</protein>
<organism evidence="1 2">
    <name type="scientific">Mucuna pruriens</name>
    <name type="common">Velvet bean</name>
    <name type="synonym">Dolichos pruriens</name>
    <dbReference type="NCBI Taxonomy" id="157652"/>
    <lineage>
        <taxon>Eukaryota</taxon>
        <taxon>Viridiplantae</taxon>
        <taxon>Streptophyta</taxon>
        <taxon>Embryophyta</taxon>
        <taxon>Tracheophyta</taxon>
        <taxon>Spermatophyta</taxon>
        <taxon>Magnoliopsida</taxon>
        <taxon>eudicotyledons</taxon>
        <taxon>Gunneridae</taxon>
        <taxon>Pentapetalae</taxon>
        <taxon>rosids</taxon>
        <taxon>fabids</taxon>
        <taxon>Fabales</taxon>
        <taxon>Fabaceae</taxon>
        <taxon>Papilionoideae</taxon>
        <taxon>50 kb inversion clade</taxon>
        <taxon>NPAAA clade</taxon>
        <taxon>indigoferoid/millettioid clade</taxon>
        <taxon>Phaseoleae</taxon>
        <taxon>Mucuna</taxon>
    </lineage>
</organism>
<feature type="non-terminal residue" evidence="1">
    <location>
        <position position="1"/>
    </location>
</feature>
<evidence type="ECO:0000313" key="2">
    <source>
        <dbReference type="Proteomes" id="UP000257109"/>
    </source>
</evidence>
<evidence type="ECO:0000313" key="1">
    <source>
        <dbReference type="EMBL" id="RDX76523.1"/>
    </source>
</evidence>
<dbReference type="PANTHER" id="PTHR33067:SF15">
    <property type="entry name" value="RNA-DIRECTED DNA POLYMERASE"/>
    <property type="match status" value="1"/>
</dbReference>
<dbReference type="AlphaFoldDB" id="A0A371FEI6"/>
<comment type="caution">
    <text evidence="1">The sequence shown here is derived from an EMBL/GenBank/DDBJ whole genome shotgun (WGS) entry which is preliminary data.</text>
</comment>
<dbReference type="OrthoDB" id="1424255at2759"/>